<organism evidence="1 2">
    <name type="scientific">Gordonia phage Pupper</name>
    <dbReference type="NCBI Taxonomy" id="2571249"/>
    <lineage>
        <taxon>Viruses</taxon>
        <taxon>Duplodnaviria</taxon>
        <taxon>Heunggongvirae</taxon>
        <taxon>Uroviricota</taxon>
        <taxon>Caudoviricetes</taxon>
        <taxon>Puppervirus</taxon>
        <taxon>Puppervirus Pupper</taxon>
    </lineage>
</organism>
<gene>
    <name evidence="1" type="primary">230</name>
    <name evidence="1" type="ORF">SEA_PUPPER_230</name>
</gene>
<evidence type="ECO:0000313" key="1">
    <source>
        <dbReference type="EMBL" id="QDF18716.1"/>
    </source>
</evidence>
<dbReference type="RefSeq" id="YP_010059018.1">
    <property type="nucleotide sequence ID" value="NC_054723.1"/>
</dbReference>
<keyword evidence="2" id="KW-1185">Reference proteome</keyword>
<name>A0A4Y6EJ07_9CAUD</name>
<accession>A0A4Y6EJ07</accession>
<dbReference type="GeneID" id="64766249"/>
<dbReference type="EMBL" id="MK977695">
    <property type="protein sequence ID" value="QDF18716.1"/>
    <property type="molecule type" value="Genomic_DNA"/>
</dbReference>
<dbReference type="KEGG" id="vg:64766249"/>
<evidence type="ECO:0000313" key="2">
    <source>
        <dbReference type="Proteomes" id="UP000318375"/>
    </source>
</evidence>
<reference evidence="1 2" key="1">
    <citation type="submission" date="2019-05" db="EMBL/GenBank/DDBJ databases">
        <authorList>
            <person name="Pope W.H."/>
            <person name="Garlena R.A."/>
            <person name="Russell D.A."/>
            <person name="Jacobs-Sera D."/>
            <person name="Hatfull G.F."/>
        </authorList>
    </citation>
    <scope>NUCLEOTIDE SEQUENCE [LARGE SCALE GENOMIC DNA]</scope>
</reference>
<proteinExistence type="predicted"/>
<sequence length="82" mass="9006">MARFRLVLGIPGIIDPDKGLEFYSATINAESADSQVLKSVMERIDRSQAAGGPALRRMEQFVTTSETDDDGVRIGLGHWEIV</sequence>
<dbReference type="Proteomes" id="UP000318375">
    <property type="component" value="Segment"/>
</dbReference>
<protein>
    <submittedName>
        <fullName evidence="1">Uncharacterized protein</fullName>
    </submittedName>
</protein>